<evidence type="ECO:0000259" key="4">
    <source>
        <dbReference type="PROSITE" id="PS51118"/>
    </source>
</evidence>
<dbReference type="PROSITE" id="PS51118">
    <property type="entry name" value="HTH_HXLR"/>
    <property type="match status" value="1"/>
</dbReference>
<dbReference type="Proteomes" id="UP001499863">
    <property type="component" value="Unassembled WGS sequence"/>
</dbReference>
<dbReference type="Pfam" id="PF01638">
    <property type="entry name" value="HxlR"/>
    <property type="match status" value="1"/>
</dbReference>
<dbReference type="SUPFAM" id="SSF46785">
    <property type="entry name" value="Winged helix' DNA-binding domain"/>
    <property type="match status" value="1"/>
</dbReference>
<dbReference type="Gene3D" id="1.10.10.10">
    <property type="entry name" value="Winged helix-like DNA-binding domain superfamily/Winged helix DNA-binding domain"/>
    <property type="match status" value="1"/>
</dbReference>
<evidence type="ECO:0000313" key="6">
    <source>
        <dbReference type="Proteomes" id="UP001499863"/>
    </source>
</evidence>
<protein>
    <recommendedName>
        <fullName evidence="4">HTH hxlR-type domain-containing protein</fullName>
    </recommendedName>
</protein>
<dbReference type="InterPro" id="IPR002577">
    <property type="entry name" value="HTH_HxlR"/>
</dbReference>
<sequence>MTRIVPVPLPPDFFDPHCQVRRLPVLGGRKWAWKIVRCLEGGPRRFSELRVPLVGITAKVLAESLRSMELDGVVSRTEYAENPPRVEYALTPLGRTLLGPMDAVCDWSRANLADLLAARRAAEDAGAGRISAAAGADAAGGGGAGAAILGA</sequence>
<dbReference type="RefSeq" id="WP_344324710.1">
    <property type="nucleotide sequence ID" value="NZ_BAAAKJ010000020.1"/>
</dbReference>
<dbReference type="PANTHER" id="PTHR33204:SF37">
    <property type="entry name" value="HTH-TYPE TRANSCRIPTIONAL REGULATOR YODB"/>
    <property type="match status" value="1"/>
</dbReference>
<dbReference type="InterPro" id="IPR036390">
    <property type="entry name" value="WH_DNA-bd_sf"/>
</dbReference>
<gene>
    <name evidence="5" type="ORF">GCM10009639_04330</name>
</gene>
<organism evidence="5 6">
    <name type="scientific">Kitasatospora putterlickiae</name>
    <dbReference type="NCBI Taxonomy" id="221725"/>
    <lineage>
        <taxon>Bacteria</taxon>
        <taxon>Bacillati</taxon>
        <taxon>Actinomycetota</taxon>
        <taxon>Actinomycetes</taxon>
        <taxon>Kitasatosporales</taxon>
        <taxon>Streptomycetaceae</taxon>
        <taxon>Kitasatospora</taxon>
    </lineage>
</organism>
<keyword evidence="3" id="KW-0804">Transcription</keyword>
<keyword evidence="1" id="KW-0805">Transcription regulation</keyword>
<dbReference type="InterPro" id="IPR036388">
    <property type="entry name" value="WH-like_DNA-bd_sf"/>
</dbReference>
<evidence type="ECO:0000256" key="2">
    <source>
        <dbReference type="ARBA" id="ARBA00023125"/>
    </source>
</evidence>
<dbReference type="EMBL" id="BAAAKJ010000020">
    <property type="protein sequence ID" value="GAA1383718.1"/>
    <property type="molecule type" value="Genomic_DNA"/>
</dbReference>
<proteinExistence type="predicted"/>
<evidence type="ECO:0000256" key="1">
    <source>
        <dbReference type="ARBA" id="ARBA00023015"/>
    </source>
</evidence>
<name>A0ABN1XKU8_9ACTN</name>
<evidence type="ECO:0000256" key="3">
    <source>
        <dbReference type="ARBA" id="ARBA00023163"/>
    </source>
</evidence>
<accession>A0ABN1XKU8</accession>
<reference evidence="5 6" key="1">
    <citation type="journal article" date="2019" name="Int. J. Syst. Evol. Microbiol.">
        <title>The Global Catalogue of Microorganisms (GCM) 10K type strain sequencing project: providing services to taxonomists for standard genome sequencing and annotation.</title>
        <authorList>
            <consortium name="The Broad Institute Genomics Platform"/>
            <consortium name="The Broad Institute Genome Sequencing Center for Infectious Disease"/>
            <person name="Wu L."/>
            <person name="Ma J."/>
        </authorList>
    </citation>
    <scope>NUCLEOTIDE SEQUENCE [LARGE SCALE GENOMIC DNA]</scope>
    <source>
        <strain evidence="5 6">JCM 12393</strain>
    </source>
</reference>
<keyword evidence="2" id="KW-0238">DNA-binding</keyword>
<dbReference type="PANTHER" id="PTHR33204">
    <property type="entry name" value="TRANSCRIPTIONAL REGULATOR, MARR FAMILY"/>
    <property type="match status" value="1"/>
</dbReference>
<keyword evidence="6" id="KW-1185">Reference proteome</keyword>
<evidence type="ECO:0000313" key="5">
    <source>
        <dbReference type="EMBL" id="GAA1383718.1"/>
    </source>
</evidence>
<feature type="domain" description="HTH hxlR-type" evidence="4">
    <location>
        <begin position="18"/>
        <end position="116"/>
    </location>
</feature>
<comment type="caution">
    <text evidence="5">The sequence shown here is derived from an EMBL/GenBank/DDBJ whole genome shotgun (WGS) entry which is preliminary data.</text>
</comment>